<name>A0A813TR65_ADIRI</name>
<keyword evidence="4" id="KW-0963">Cytoplasm</keyword>
<gene>
    <name evidence="11" type="ORF">EDS130_LOCUS5609</name>
</gene>
<dbReference type="AlphaFoldDB" id="A0A813TR65"/>
<dbReference type="Proteomes" id="UP000663852">
    <property type="component" value="Unassembled WGS sequence"/>
</dbReference>
<comment type="caution">
    <text evidence="11">The sequence shown here is derived from an EMBL/GenBank/DDBJ whole genome shotgun (WGS) entry which is preliminary data.</text>
</comment>
<evidence type="ECO:0000313" key="11">
    <source>
        <dbReference type="EMBL" id="CAF0816166.1"/>
    </source>
</evidence>
<dbReference type="GO" id="GO:0005737">
    <property type="term" value="C:cytoplasm"/>
    <property type="evidence" value="ECO:0007669"/>
    <property type="project" value="UniProtKB-SubCell"/>
</dbReference>
<organism evidence="11 12">
    <name type="scientific">Adineta ricciae</name>
    <name type="common">Rotifer</name>
    <dbReference type="NCBI Taxonomy" id="249248"/>
    <lineage>
        <taxon>Eukaryota</taxon>
        <taxon>Metazoa</taxon>
        <taxon>Spiralia</taxon>
        <taxon>Gnathifera</taxon>
        <taxon>Rotifera</taxon>
        <taxon>Eurotatoria</taxon>
        <taxon>Bdelloidea</taxon>
        <taxon>Adinetida</taxon>
        <taxon>Adinetidae</taxon>
        <taxon>Adineta</taxon>
    </lineage>
</organism>
<dbReference type="OrthoDB" id="1875751at2759"/>
<feature type="region of interest" description="Disordered" evidence="9">
    <location>
        <begin position="393"/>
        <end position="417"/>
    </location>
</feature>
<keyword evidence="6 8" id="KW-0694">RNA-binding</keyword>
<dbReference type="SUPFAM" id="SSF54928">
    <property type="entry name" value="RNA-binding domain, RBD"/>
    <property type="match status" value="2"/>
</dbReference>
<dbReference type="InterPro" id="IPR000504">
    <property type="entry name" value="RRM_dom"/>
</dbReference>
<sequence>MALMYSENVYMNQNEAHHHSRTYNDKLYLPTHARTHWFGTMTTLNSENECDSSRSGQTTSGAGTDSGYAGYQYNGQGENGHNVGLSDGQTMNTSQTGYSLGSGQGTSNGPKPEDDRKLFVGGLTWDTTQDDLREYFKSFGNILDCSIKHDPSTGRSRGFGFLIFESKDIVEKVLSQNDHFIKGRKVDPKTAHRRFNATNNQMNTNSHNNAFSQSSLYGVGQSAAMPYTNTGSNGTNLNPYSNNRKVFIGGLDPSFPDSQLREYFSKFGKIDEIDLPYDKEKNERRPFCFISFQNEQAAQEVLRLQRHTIGDISVDVKRAKPKTGNNHQQQAQQHLYDPYGQQTGYSNYGNRASSYGAGAYPANDAYTHWNAYTYNQQANPAAYPYGNPTALTSATSSYSQYSDHSSNPQYSYPPTNAADSNEYYSQYGYGAPPSSNVYGDASAYNGSTGGGSYEYSTFYAPMHMGANGAMTDKGVGEQPGNSAVSILSYSVENKVKSKGLTFAPDKLGIHLYLSFFIVELRSDNSLLLNDVINKSR</sequence>
<dbReference type="Gene3D" id="3.30.70.330">
    <property type="match status" value="2"/>
</dbReference>
<dbReference type="EMBL" id="CAJNOJ010000015">
    <property type="protein sequence ID" value="CAF0816166.1"/>
    <property type="molecule type" value="Genomic_DNA"/>
</dbReference>
<dbReference type="GO" id="GO:0000785">
    <property type="term" value="C:chromatin"/>
    <property type="evidence" value="ECO:0007669"/>
    <property type="project" value="TreeGrafter"/>
</dbReference>
<keyword evidence="3" id="KW-0488">Methylation</keyword>
<dbReference type="PANTHER" id="PTHR48033">
    <property type="entry name" value="RNA-BINDING (RRM/RBD/RNP MOTIFS) FAMILY PROTEIN"/>
    <property type="match status" value="1"/>
</dbReference>
<evidence type="ECO:0000256" key="1">
    <source>
        <dbReference type="ARBA" id="ARBA00004123"/>
    </source>
</evidence>
<feature type="compositionally biased region" description="Polar residues" evidence="9">
    <location>
        <begin position="87"/>
        <end position="99"/>
    </location>
</feature>
<dbReference type="GO" id="GO:0005654">
    <property type="term" value="C:nucleoplasm"/>
    <property type="evidence" value="ECO:0007669"/>
    <property type="project" value="TreeGrafter"/>
</dbReference>
<feature type="compositionally biased region" description="Polar residues" evidence="9">
    <location>
        <begin position="46"/>
        <end position="63"/>
    </location>
</feature>
<feature type="compositionally biased region" description="Polar residues" evidence="9">
    <location>
        <begin position="407"/>
        <end position="417"/>
    </location>
</feature>
<evidence type="ECO:0000256" key="8">
    <source>
        <dbReference type="PROSITE-ProRule" id="PRU00176"/>
    </source>
</evidence>
<feature type="domain" description="RRM" evidence="10">
    <location>
        <begin position="116"/>
        <end position="193"/>
    </location>
</feature>
<dbReference type="GO" id="GO:0010468">
    <property type="term" value="P:regulation of gene expression"/>
    <property type="evidence" value="ECO:0007669"/>
    <property type="project" value="TreeGrafter"/>
</dbReference>
<comment type="subcellular location">
    <subcellularLocation>
        <location evidence="2">Cytoplasm</location>
    </subcellularLocation>
    <subcellularLocation>
        <location evidence="1">Nucleus</location>
    </subcellularLocation>
</comment>
<dbReference type="PROSITE" id="PS50102">
    <property type="entry name" value="RRM"/>
    <property type="match status" value="2"/>
</dbReference>
<feature type="region of interest" description="Disordered" evidence="9">
    <location>
        <begin position="46"/>
        <end position="115"/>
    </location>
</feature>
<evidence type="ECO:0000313" key="12">
    <source>
        <dbReference type="Proteomes" id="UP000663852"/>
    </source>
</evidence>
<dbReference type="SMART" id="SM00360">
    <property type="entry name" value="RRM"/>
    <property type="match status" value="2"/>
</dbReference>
<dbReference type="InterPro" id="IPR012677">
    <property type="entry name" value="Nucleotide-bd_a/b_plait_sf"/>
</dbReference>
<keyword evidence="5" id="KW-0677">Repeat</keyword>
<dbReference type="InterPro" id="IPR035979">
    <property type="entry name" value="RBD_domain_sf"/>
</dbReference>
<evidence type="ECO:0000256" key="6">
    <source>
        <dbReference type="ARBA" id="ARBA00022884"/>
    </source>
</evidence>
<evidence type="ECO:0000259" key="10">
    <source>
        <dbReference type="PROSITE" id="PS50102"/>
    </source>
</evidence>
<feature type="domain" description="RRM" evidence="10">
    <location>
        <begin position="244"/>
        <end position="321"/>
    </location>
</feature>
<keyword evidence="7" id="KW-0539">Nucleus</keyword>
<evidence type="ECO:0000256" key="5">
    <source>
        <dbReference type="ARBA" id="ARBA00022737"/>
    </source>
</evidence>
<dbReference type="CDD" id="cd12325">
    <property type="entry name" value="RRM1_hnRNPA_hnRNPD_like"/>
    <property type="match status" value="1"/>
</dbReference>
<dbReference type="FunFam" id="3.30.70.330:FF:000030">
    <property type="entry name" value="Heterogeneous nuclear ribonucleoprotein d0 isoform"/>
    <property type="match status" value="1"/>
</dbReference>
<reference evidence="11" key="1">
    <citation type="submission" date="2021-02" db="EMBL/GenBank/DDBJ databases">
        <authorList>
            <person name="Nowell W R."/>
        </authorList>
    </citation>
    <scope>NUCLEOTIDE SEQUENCE</scope>
</reference>
<dbReference type="GO" id="GO:0003723">
    <property type="term" value="F:RNA binding"/>
    <property type="evidence" value="ECO:0007669"/>
    <property type="project" value="UniProtKB-UniRule"/>
</dbReference>
<feature type="compositionally biased region" description="Low complexity" evidence="9">
    <location>
        <begin position="393"/>
        <end position="406"/>
    </location>
</feature>
<accession>A0A813TR65</accession>
<evidence type="ECO:0000256" key="2">
    <source>
        <dbReference type="ARBA" id="ARBA00004496"/>
    </source>
</evidence>
<dbReference type="PANTHER" id="PTHR48033:SF10">
    <property type="entry name" value="RNA-BINDING PROTEIN SQUID"/>
    <property type="match status" value="1"/>
</dbReference>
<proteinExistence type="predicted"/>
<evidence type="ECO:0000256" key="3">
    <source>
        <dbReference type="ARBA" id="ARBA00022481"/>
    </source>
</evidence>
<protein>
    <recommendedName>
        <fullName evidence="10">RRM domain-containing protein</fullName>
    </recommendedName>
</protein>
<evidence type="ECO:0000256" key="7">
    <source>
        <dbReference type="ARBA" id="ARBA00023242"/>
    </source>
</evidence>
<evidence type="ECO:0000256" key="4">
    <source>
        <dbReference type="ARBA" id="ARBA00022490"/>
    </source>
</evidence>
<dbReference type="Pfam" id="PF00076">
    <property type="entry name" value="RRM_1"/>
    <property type="match status" value="2"/>
</dbReference>
<evidence type="ECO:0000256" key="9">
    <source>
        <dbReference type="SAM" id="MobiDB-lite"/>
    </source>
</evidence>